<dbReference type="GO" id="GO:0000271">
    <property type="term" value="P:polysaccharide biosynthetic process"/>
    <property type="evidence" value="ECO:0007669"/>
    <property type="project" value="InterPro"/>
</dbReference>
<dbReference type="EMBL" id="JALRMR010000008">
    <property type="protein sequence ID" value="MDT1974319.1"/>
    <property type="molecule type" value="Genomic_DNA"/>
</dbReference>
<keyword evidence="4 6" id="KW-1133">Transmembrane helix</keyword>
<feature type="transmembrane region" description="Helical" evidence="6">
    <location>
        <begin position="112"/>
        <end position="131"/>
    </location>
</feature>
<comment type="similarity">
    <text evidence="2">Belongs to the GtrA family.</text>
</comment>
<comment type="subcellular location">
    <subcellularLocation>
        <location evidence="1">Membrane</location>
        <topology evidence="1">Multi-pass membrane protein</topology>
    </subcellularLocation>
</comment>
<feature type="transmembrane region" description="Helical" evidence="6">
    <location>
        <begin position="38"/>
        <end position="57"/>
    </location>
</feature>
<dbReference type="InterPro" id="IPR007267">
    <property type="entry name" value="GtrA_DPMS_TM"/>
</dbReference>
<proteinExistence type="inferred from homology"/>
<evidence type="ECO:0000259" key="7">
    <source>
        <dbReference type="Pfam" id="PF04138"/>
    </source>
</evidence>
<evidence type="ECO:0000256" key="3">
    <source>
        <dbReference type="ARBA" id="ARBA00022692"/>
    </source>
</evidence>
<evidence type="ECO:0000256" key="6">
    <source>
        <dbReference type="SAM" id="Phobius"/>
    </source>
</evidence>
<feature type="domain" description="GtrA/DPMS transmembrane" evidence="7">
    <location>
        <begin position="14"/>
        <end position="131"/>
    </location>
</feature>
<feature type="transmembrane region" description="Helical" evidence="6">
    <location>
        <begin position="78"/>
        <end position="100"/>
    </location>
</feature>
<keyword evidence="5 6" id="KW-0472">Membrane</keyword>
<reference evidence="8" key="1">
    <citation type="submission" date="2022-04" db="EMBL/GenBank/DDBJ databases">
        <title>Draft genome sequences of lactic acid bacteria (LAB) strains involved in meat spoilage.</title>
        <authorList>
            <person name="Palevich N."/>
        </authorList>
    </citation>
    <scope>NUCLEOTIDE SEQUENCE</scope>
    <source>
        <strain evidence="8">9-14</strain>
    </source>
</reference>
<evidence type="ECO:0000256" key="1">
    <source>
        <dbReference type="ARBA" id="ARBA00004141"/>
    </source>
</evidence>
<dbReference type="GO" id="GO:0005886">
    <property type="term" value="C:plasma membrane"/>
    <property type="evidence" value="ECO:0007669"/>
    <property type="project" value="TreeGrafter"/>
</dbReference>
<gene>
    <name evidence="8" type="ORF">MX635_07955</name>
</gene>
<evidence type="ECO:0000256" key="4">
    <source>
        <dbReference type="ARBA" id="ARBA00022989"/>
    </source>
</evidence>
<dbReference type="AlphaFoldDB" id="A0AAW8RCT3"/>
<sequence>MKHLLSKYQEPINYLVFGILTTLVNIGVFYIFNSIFGINYLISNGISWIASVVFAFYTNKYFVFKTPNYSTKAFFKELLLFIWFRLLSGVIDMFLMYVMVSLMSLDQNISKIIVQVIIVILNYVFSKLFIFKKSKGEQL</sequence>
<dbReference type="InterPro" id="IPR051401">
    <property type="entry name" value="GtrA_CellWall_Glycosyl"/>
</dbReference>
<dbReference type="PANTHER" id="PTHR38459:SF5">
    <property type="entry name" value="CELL WALL TEICHOIC ACID GLYCOSYLATION PROTEIN GTCA"/>
    <property type="match status" value="1"/>
</dbReference>
<dbReference type="Pfam" id="PF04138">
    <property type="entry name" value="GtrA_DPMS_TM"/>
    <property type="match status" value="1"/>
</dbReference>
<dbReference type="PANTHER" id="PTHR38459">
    <property type="entry name" value="PROPHAGE BACTOPRENOL-LINKED GLUCOSE TRANSLOCASE HOMOLOG"/>
    <property type="match status" value="1"/>
</dbReference>
<evidence type="ECO:0000256" key="5">
    <source>
        <dbReference type="ARBA" id="ARBA00023136"/>
    </source>
</evidence>
<keyword evidence="3 6" id="KW-0812">Transmembrane</keyword>
<dbReference type="Proteomes" id="UP001249945">
    <property type="component" value="Unassembled WGS sequence"/>
</dbReference>
<comment type="caution">
    <text evidence="8">The sequence shown here is derived from an EMBL/GenBank/DDBJ whole genome shotgun (WGS) entry which is preliminary data.</text>
</comment>
<evidence type="ECO:0000256" key="2">
    <source>
        <dbReference type="ARBA" id="ARBA00009399"/>
    </source>
</evidence>
<dbReference type="RefSeq" id="WP_135022436.1">
    <property type="nucleotide sequence ID" value="NZ_JALRMQ010000002.1"/>
</dbReference>
<evidence type="ECO:0000313" key="9">
    <source>
        <dbReference type="Proteomes" id="UP001249945"/>
    </source>
</evidence>
<evidence type="ECO:0000313" key="8">
    <source>
        <dbReference type="EMBL" id="MDT1974319.1"/>
    </source>
</evidence>
<protein>
    <submittedName>
        <fullName evidence="8">GtrA family protein</fullName>
    </submittedName>
</protein>
<name>A0AAW8RCT3_CARDV</name>
<organism evidence="8 9">
    <name type="scientific">Carnobacterium divergens</name>
    <name type="common">Lactobacillus divergens</name>
    <dbReference type="NCBI Taxonomy" id="2748"/>
    <lineage>
        <taxon>Bacteria</taxon>
        <taxon>Bacillati</taxon>
        <taxon>Bacillota</taxon>
        <taxon>Bacilli</taxon>
        <taxon>Lactobacillales</taxon>
        <taxon>Carnobacteriaceae</taxon>
        <taxon>Carnobacterium</taxon>
    </lineage>
</organism>
<accession>A0AAW8RCT3</accession>
<feature type="transmembrane region" description="Helical" evidence="6">
    <location>
        <begin position="12"/>
        <end position="32"/>
    </location>
</feature>